<organism evidence="1 2">
    <name type="scientific">Rossellomorea vietnamensis</name>
    <dbReference type="NCBI Taxonomy" id="218284"/>
    <lineage>
        <taxon>Bacteria</taxon>
        <taxon>Bacillati</taxon>
        <taxon>Bacillota</taxon>
        <taxon>Bacilli</taxon>
        <taxon>Bacillales</taxon>
        <taxon>Bacillaceae</taxon>
        <taxon>Rossellomorea</taxon>
    </lineage>
</organism>
<comment type="caution">
    <text evidence="1">The sequence shown here is derived from an EMBL/GenBank/DDBJ whole genome shotgun (WGS) entry which is preliminary data.</text>
</comment>
<protein>
    <submittedName>
        <fullName evidence="1">Uncharacterized protein</fullName>
    </submittedName>
</protein>
<evidence type="ECO:0000313" key="2">
    <source>
        <dbReference type="Proteomes" id="UP000323317"/>
    </source>
</evidence>
<sequence>MDEKKRRLSLTGAIVILSICILVSAFTISSAIRDSSRKGSPEPEEQFRYEFISANEQNVILFDKKTGDYWRKFIEPNEGPTEWEKQPSPLEIQ</sequence>
<name>A0A5D4KCW9_9BACI</name>
<accession>A0A5D4KCW9</accession>
<reference evidence="1 2" key="1">
    <citation type="submission" date="2019-08" db="EMBL/GenBank/DDBJ databases">
        <title>Bacillus genomes from the desert of Cuatro Cienegas, Coahuila.</title>
        <authorList>
            <person name="Olmedo-Alvarez G."/>
        </authorList>
    </citation>
    <scope>NUCLEOTIDE SEQUENCE [LARGE SCALE GENOMIC DNA]</scope>
    <source>
        <strain evidence="1 2">CH40_1T</strain>
    </source>
</reference>
<evidence type="ECO:0000313" key="1">
    <source>
        <dbReference type="EMBL" id="TYR74525.1"/>
    </source>
</evidence>
<dbReference type="RefSeq" id="WP_148947354.1">
    <property type="nucleotide sequence ID" value="NZ_JBNIKK010000019.1"/>
</dbReference>
<dbReference type="Proteomes" id="UP000323317">
    <property type="component" value="Unassembled WGS sequence"/>
</dbReference>
<dbReference type="EMBL" id="VTEH01000011">
    <property type="protein sequence ID" value="TYR74525.1"/>
    <property type="molecule type" value="Genomic_DNA"/>
</dbReference>
<proteinExistence type="predicted"/>
<gene>
    <name evidence="1" type="ORF">FZC79_13685</name>
</gene>
<dbReference type="AlphaFoldDB" id="A0A5D4KCW9"/>